<feature type="compositionally biased region" description="Basic and acidic residues" evidence="1">
    <location>
        <begin position="59"/>
        <end position="74"/>
    </location>
</feature>
<evidence type="ECO:0000313" key="3">
    <source>
        <dbReference type="Proteomes" id="UP001604277"/>
    </source>
</evidence>
<gene>
    <name evidence="2" type="ORF">Fot_37439</name>
</gene>
<sequence>MAFVLEVVVSQASEATTSISSTVLSALGITAGIPSILPPEDIRRSVKKKMVVDDEEETTMPRRSTEDDGSSRDFRKVKRGWKAPSGRVEEHASHHSQGVA</sequence>
<protein>
    <submittedName>
        <fullName evidence="2">Uncharacterized protein</fullName>
    </submittedName>
</protein>
<keyword evidence="3" id="KW-1185">Reference proteome</keyword>
<organism evidence="2 3">
    <name type="scientific">Forsythia ovata</name>
    <dbReference type="NCBI Taxonomy" id="205694"/>
    <lineage>
        <taxon>Eukaryota</taxon>
        <taxon>Viridiplantae</taxon>
        <taxon>Streptophyta</taxon>
        <taxon>Embryophyta</taxon>
        <taxon>Tracheophyta</taxon>
        <taxon>Spermatophyta</taxon>
        <taxon>Magnoliopsida</taxon>
        <taxon>eudicotyledons</taxon>
        <taxon>Gunneridae</taxon>
        <taxon>Pentapetalae</taxon>
        <taxon>asterids</taxon>
        <taxon>lamiids</taxon>
        <taxon>Lamiales</taxon>
        <taxon>Oleaceae</taxon>
        <taxon>Forsythieae</taxon>
        <taxon>Forsythia</taxon>
    </lineage>
</organism>
<dbReference type="EMBL" id="JBFOLJ010000011">
    <property type="protein sequence ID" value="KAL2493682.1"/>
    <property type="molecule type" value="Genomic_DNA"/>
</dbReference>
<name>A0ABD1RZ40_9LAMI</name>
<dbReference type="AlphaFoldDB" id="A0ABD1RZ40"/>
<evidence type="ECO:0000313" key="2">
    <source>
        <dbReference type="EMBL" id="KAL2493682.1"/>
    </source>
</evidence>
<reference evidence="3" key="1">
    <citation type="submission" date="2024-07" db="EMBL/GenBank/DDBJ databases">
        <title>Two chromosome-level genome assemblies of Korean endemic species Abeliophyllum distichum and Forsythia ovata (Oleaceae).</title>
        <authorList>
            <person name="Jang H."/>
        </authorList>
    </citation>
    <scope>NUCLEOTIDE SEQUENCE [LARGE SCALE GENOMIC DNA]</scope>
</reference>
<comment type="caution">
    <text evidence="2">The sequence shown here is derived from an EMBL/GenBank/DDBJ whole genome shotgun (WGS) entry which is preliminary data.</text>
</comment>
<accession>A0ABD1RZ40</accession>
<proteinExistence type="predicted"/>
<dbReference type="Proteomes" id="UP001604277">
    <property type="component" value="Unassembled WGS sequence"/>
</dbReference>
<evidence type="ECO:0000256" key="1">
    <source>
        <dbReference type="SAM" id="MobiDB-lite"/>
    </source>
</evidence>
<feature type="region of interest" description="Disordered" evidence="1">
    <location>
        <begin position="44"/>
        <end position="100"/>
    </location>
</feature>